<evidence type="ECO:0000256" key="1">
    <source>
        <dbReference type="ARBA" id="ARBA00022670"/>
    </source>
</evidence>
<feature type="domain" description="MPN" evidence="6">
    <location>
        <begin position="57"/>
        <end position="179"/>
    </location>
</feature>
<dbReference type="GO" id="GO:0006508">
    <property type="term" value="P:proteolysis"/>
    <property type="evidence" value="ECO:0007669"/>
    <property type="project" value="UniProtKB-KW"/>
</dbReference>
<dbReference type="PANTHER" id="PTHR30471:SF3">
    <property type="entry name" value="UPF0758 PROTEIN YEES-RELATED"/>
    <property type="match status" value="1"/>
</dbReference>
<dbReference type="RefSeq" id="WP_066416793.1">
    <property type="nucleotide sequence ID" value="NZ_FKBS01000025.1"/>
</dbReference>
<evidence type="ECO:0000313" key="8">
    <source>
        <dbReference type="Proteomes" id="UP000077037"/>
    </source>
</evidence>
<dbReference type="AlphaFoldDB" id="A0A157QPC0"/>
<evidence type="ECO:0000259" key="6">
    <source>
        <dbReference type="PROSITE" id="PS50249"/>
    </source>
</evidence>
<name>A0A157QPC0_9BORD</name>
<evidence type="ECO:0000256" key="4">
    <source>
        <dbReference type="ARBA" id="ARBA00022833"/>
    </source>
</evidence>
<dbReference type="OrthoDB" id="9804482at2"/>
<keyword evidence="3" id="KW-0378">Hydrolase</keyword>
<dbReference type="SUPFAM" id="SSF102712">
    <property type="entry name" value="JAB1/MPN domain"/>
    <property type="match status" value="1"/>
</dbReference>
<keyword evidence="1" id="KW-0645">Protease</keyword>
<accession>A0A157QPC0</accession>
<dbReference type="InterPro" id="IPR025657">
    <property type="entry name" value="RadC_JAB"/>
</dbReference>
<reference evidence="7 8" key="1">
    <citation type="submission" date="2016-03" db="EMBL/GenBank/DDBJ databases">
        <authorList>
            <consortium name="Pathogen Informatics"/>
        </authorList>
    </citation>
    <scope>NUCLEOTIDE SEQUENCE [LARGE SCALE GENOMIC DNA]</scope>
    <source>
        <strain evidence="7 8">NCTC13364</strain>
    </source>
</reference>
<dbReference type="InterPro" id="IPR001405">
    <property type="entry name" value="UPF0758"/>
</dbReference>
<dbReference type="EMBL" id="FKBS01000025">
    <property type="protein sequence ID" value="SAI46859.1"/>
    <property type="molecule type" value="Genomic_DNA"/>
</dbReference>
<dbReference type="GO" id="GO:0008237">
    <property type="term" value="F:metallopeptidase activity"/>
    <property type="evidence" value="ECO:0007669"/>
    <property type="project" value="UniProtKB-KW"/>
</dbReference>
<dbReference type="GO" id="GO:0046872">
    <property type="term" value="F:metal ion binding"/>
    <property type="evidence" value="ECO:0007669"/>
    <property type="project" value="UniProtKB-KW"/>
</dbReference>
<keyword evidence="2" id="KW-0479">Metal-binding</keyword>
<organism evidence="7 8">
    <name type="scientific">Bordetella ansorpii</name>
    <dbReference type="NCBI Taxonomy" id="288768"/>
    <lineage>
        <taxon>Bacteria</taxon>
        <taxon>Pseudomonadati</taxon>
        <taxon>Pseudomonadota</taxon>
        <taxon>Betaproteobacteria</taxon>
        <taxon>Burkholderiales</taxon>
        <taxon>Alcaligenaceae</taxon>
        <taxon>Bordetella</taxon>
    </lineage>
</organism>
<gene>
    <name evidence="7" type="primary">ykfG</name>
    <name evidence="7" type="ORF">SAMEA1982600_03731</name>
</gene>
<proteinExistence type="predicted"/>
<dbReference type="Proteomes" id="UP000077037">
    <property type="component" value="Unassembled WGS sequence"/>
</dbReference>
<sequence length="179" mass="19556">MTQFALFDSQDLYTPTSAAESHLLVRDDAGQYRPAVPDEIYNAARYLAQSAIADRPNMQRPEHAQALCAAMLMGREVEVFGVLALDAQNRLIAYDEPFRGTLAQCSVYPREVLQLLLRRGAAAAIITHCHPSGNLQPSTADKALTRRLREALQLVDIALLDHILVAGGATLSFAQDGLL</sequence>
<evidence type="ECO:0000313" key="7">
    <source>
        <dbReference type="EMBL" id="SAI46859.1"/>
    </source>
</evidence>
<dbReference type="Pfam" id="PF04002">
    <property type="entry name" value="RadC"/>
    <property type="match status" value="1"/>
</dbReference>
<dbReference type="PROSITE" id="PS50249">
    <property type="entry name" value="MPN"/>
    <property type="match status" value="1"/>
</dbReference>
<dbReference type="CDD" id="cd08071">
    <property type="entry name" value="MPN_DUF2466"/>
    <property type="match status" value="1"/>
</dbReference>
<keyword evidence="5" id="KW-0482">Metalloprotease</keyword>
<dbReference type="InterPro" id="IPR037518">
    <property type="entry name" value="MPN"/>
</dbReference>
<dbReference type="Gene3D" id="3.40.140.10">
    <property type="entry name" value="Cytidine Deaminase, domain 2"/>
    <property type="match status" value="1"/>
</dbReference>
<evidence type="ECO:0000256" key="3">
    <source>
        <dbReference type="ARBA" id="ARBA00022801"/>
    </source>
</evidence>
<evidence type="ECO:0000256" key="2">
    <source>
        <dbReference type="ARBA" id="ARBA00022723"/>
    </source>
</evidence>
<keyword evidence="4" id="KW-0862">Zinc</keyword>
<protein>
    <submittedName>
        <fullName evidence="7">DNA repair protein</fullName>
    </submittedName>
</protein>
<dbReference type="PANTHER" id="PTHR30471">
    <property type="entry name" value="DNA REPAIR PROTEIN RADC"/>
    <property type="match status" value="1"/>
</dbReference>
<evidence type="ECO:0000256" key="5">
    <source>
        <dbReference type="ARBA" id="ARBA00023049"/>
    </source>
</evidence>